<dbReference type="Gene3D" id="1.20.1250.20">
    <property type="entry name" value="MFS general substrate transporter like domains"/>
    <property type="match status" value="1"/>
</dbReference>
<sequence length="500" mass="53029">MLPFWPVTATTNPPARTRAEGREFLGHPKGLATLFSTELWERFSYYGMRAILLLYLTAKLKDGGLGLDANLGEAVVSVYGASVYLLSVVGGWLADRVMGARRTTLIGAFIIIAGHLSLSVPTPALSYLGIVLVALGTGIFKPNVSTMVGGLYSEDDSRRTAAFSIFYMGINIGALVSPWVVGWLRAGWGFHAGFAAAAVGMTLALVAWIWGRKALGDVGLHPSNPVEPQESGALSRMAAYVLAGVAAAMVVATVVNSGSFGLPTMVDAISYIALVTPVVFFVVMYRSPKVEAYEKRRLLAYIPLFVAAMLFFMLFEQASTTLTTFAADRTQLQIFGAHISPEFFQSVNPFAIIVLSPVFAAIWMRRGERSPYLGGKFAIGLGLAGLSFAIMALGSFLTGDGKASPMWLVVVYVVQTIGELCLSPVGIAATTLLAPKAFRSQTMALWFLAPAAGQAITAQVVQATSGASDTAYFGGLAVVTLAFTAVLAGLAGWVHRESGH</sequence>
<comment type="similarity">
    <text evidence="7">Belongs to the major facilitator superfamily. Proton-dependent oligopeptide transporter (POT/PTR) (TC 2.A.17) family.</text>
</comment>
<dbReference type="InterPro" id="IPR005279">
    <property type="entry name" value="Dipep/tripep_permease"/>
</dbReference>
<name>A0A542ZIN7_9MICO</name>
<reference evidence="9 10" key="1">
    <citation type="submission" date="2019-06" db="EMBL/GenBank/DDBJ databases">
        <title>Sequencing the genomes of 1000 actinobacteria strains.</title>
        <authorList>
            <person name="Klenk H.-P."/>
        </authorList>
    </citation>
    <scope>NUCLEOTIDE SEQUENCE [LARGE SCALE GENOMIC DNA]</scope>
    <source>
        <strain evidence="9 10">DSM 18082</strain>
    </source>
</reference>
<evidence type="ECO:0000256" key="1">
    <source>
        <dbReference type="ARBA" id="ARBA00004651"/>
    </source>
</evidence>
<evidence type="ECO:0000256" key="5">
    <source>
        <dbReference type="ARBA" id="ARBA00022989"/>
    </source>
</evidence>
<evidence type="ECO:0000313" key="9">
    <source>
        <dbReference type="EMBL" id="TQL60212.1"/>
    </source>
</evidence>
<dbReference type="InterPro" id="IPR036259">
    <property type="entry name" value="MFS_trans_sf"/>
</dbReference>
<feature type="transmembrane region" description="Helical" evidence="8">
    <location>
        <begin position="471"/>
        <end position="494"/>
    </location>
</feature>
<dbReference type="InterPro" id="IPR000109">
    <property type="entry name" value="POT_fam"/>
</dbReference>
<feature type="transmembrane region" description="Helical" evidence="8">
    <location>
        <begin position="161"/>
        <end position="182"/>
    </location>
</feature>
<feature type="transmembrane region" description="Helical" evidence="8">
    <location>
        <begin position="347"/>
        <end position="365"/>
    </location>
</feature>
<dbReference type="GO" id="GO:0005886">
    <property type="term" value="C:plasma membrane"/>
    <property type="evidence" value="ECO:0007669"/>
    <property type="project" value="UniProtKB-SubCell"/>
</dbReference>
<dbReference type="InterPro" id="IPR050171">
    <property type="entry name" value="MFS_Transporters"/>
</dbReference>
<organism evidence="9 10">
    <name type="scientific">Oryzihumus leptocrescens</name>
    <dbReference type="NCBI Taxonomy" id="297536"/>
    <lineage>
        <taxon>Bacteria</taxon>
        <taxon>Bacillati</taxon>
        <taxon>Actinomycetota</taxon>
        <taxon>Actinomycetes</taxon>
        <taxon>Micrococcales</taxon>
        <taxon>Intrasporangiaceae</taxon>
        <taxon>Oryzihumus</taxon>
    </lineage>
</organism>
<evidence type="ECO:0000256" key="2">
    <source>
        <dbReference type="ARBA" id="ARBA00022448"/>
    </source>
</evidence>
<dbReference type="PANTHER" id="PTHR23517:SF15">
    <property type="entry name" value="PROTON-DEPENDENT OLIGOPEPTIDE FAMILY TRANSPORT PROTEIN"/>
    <property type="match status" value="1"/>
</dbReference>
<dbReference type="GO" id="GO:0006857">
    <property type="term" value="P:oligopeptide transport"/>
    <property type="evidence" value="ECO:0007669"/>
    <property type="project" value="InterPro"/>
</dbReference>
<gene>
    <name evidence="9" type="ORF">FB474_1595</name>
</gene>
<accession>A0A542ZIN7</accession>
<proteinExistence type="inferred from homology"/>
<feature type="transmembrane region" description="Helical" evidence="8">
    <location>
        <begin position="188"/>
        <end position="210"/>
    </location>
</feature>
<comment type="caution">
    <text evidence="9">The sequence shown here is derived from an EMBL/GenBank/DDBJ whole genome shotgun (WGS) entry which is preliminary data.</text>
</comment>
<evidence type="ECO:0000313" key="10">
    <source>
        <dbReference type="Proteomes" id="UP000319514"/>
    </source>
</evidence>
<dbReference type="InterPro" id="IPR018456">
    <property type="entry name" value="PTR2_symporter_CS"/>
</dbReference>
<evidence type="ECO:0000256" key="4">
    <source>
        <dbReference type="ARBA" id="ARBA00022692"/>
    </source>
</evidence>
<dbReference type="PANTHER" id="PTHR23517">
    <property type="entry name" value="RESISTANCE PROTEIN MDTM, PUTATIVE-RELATED-RELATED"/>
    <property type="match status" value="1"/>
</dbReference>
<evidence type="ECO:0000256" key="6">
    <source>
        <dbReference type="ARBA" id="ARBA00023136"/>
    </source>
</evidence>
<dbReference type="PROSITE" id="PS01023">
    <property type="entry name" value="PTR2_2"/>
    <property type="match status" value="1"/>
</dbReference>
<dbReference type="SUPFAM" id="SSF103473">
    <property type="entry name" value="MFS general substrate transporter"/>
    <property type="match status" value="1"/>
</dbReference>
<keyword evidence="4 7" id="KW-0812">Transmembrane</keyword>
<dbReference type="Proteomes" id="UP000319514">
    <property type="component" value="Unassembled WGS sequence"/>
</dbReference>
<evidence type="ECO:0000256" key="8">
    <source>
        <dbReference type="SAM" id="Phobius"/>
    </source>
</evidence>
<feature type="transmembrane region" description="Helical" evidence="8">
    <location>
        <begin position="100"/>
        <end position="118"/>
    </location>
</feature>
<dbReference type="CDD" id="cd17346">
    <property type="entry name" value="MFS_DtpA_like"/>
    <property type="match status" value="1"/>
</dbReference>
<feature type="transmembrane region" description="Helical" evidence="8">
    <location>
        <begin position="268"/>
        <end position="286"/>
    </location>
</feature>
<feature type="transmembrane region" description="Helical" evidence="8">
    <location>
        <begin position="298"/>
        <end position="315"/>
    </location>
</feature>
<feature type="transmembrane region" description="Helical" evidence="8">
    <location>
        <begin position="74"/>
        <end position="93"/>
    </location>
</feature>
<dbReference type="GO" id="GO:1904680">
    <property type="term" value="F:peptide transmembrane transporter activity"/>
    <property type="evidence" value="ECO:0007669"/>
    <property type="project" value="InterPro"/>
</dbReference>
<evidence type="ECO:0000256" key="7">
    <source>
        <dbReference type="RuleBase" id="RU003755"/>
    </source>
</evidence>
<feature type="transmembrane region" description="Helical" evidence="8">
    <location>
        <begin position="237"/>
        <end position="256"/>
    </location>
</feature>
<comment type="subcellular location">
    <subcellularLocation>
        <location evidence="1">Cell membrane</location>
        <topology evidence="1">Multi-pass membrane protein</topology>
    </subcellularLocation>
    <subcellularLocation>
        <location evidence="7">Membrane</location>
        <topology evidence="7">Multi-pass membrane protein</topology>
    </subcellularLocation>
</comment>
<protein>
    <submittedName>
        <fullName evidence="9">POT family proton-dependent oligopeptide transporter</fullName>
    </submittedName>
</protein>
<dbReference type="NCBIfam" id="TIGR00924">
    <property type="entry name" value="yjdL_sub1_fam"/>
    <property type="match status" value="1"/>
</dbReference>
<dbReference type="AlphaFoldDB" id="A0A542ZIN7"/>
<feature type="transmembrane region" description="Helical" evidence="8">
    <location>
        <begin position="409"/>
        <end position="433"/>
    </location>
</feature>
<evidence type="ECO:0000256" key="3">
    <source>
        <dbReference type="ARBA" id="ARBA00022475"/>
    </source>
</evidence>
<dbReference type="Pfam" id="PF00854">
    <property type="entry name" value="PTR2"/>
    <property type="match status" value="1"/>
</dbReference>
<keyword evidence="5 8" id="KW-1133">Transmembrane helix</keyword>
<dbReference type="OrthoDB" id="9772725at2"/>
<keyword evidence="3" id="KW-1003">Cell membrane</keyword>
<dbReference type="EMBL" id="VFOQ01000001">
    <property type="protein sequence ID" value="TQL60212.1"/>
    <property type="molecule type" value="Genomic_DNA"/>
</dbReference>
<keyword evidence="10" id="KW-1185">Reference proteome</keyword>
<feature type="transmembrane region" description="Helical" evidence="8">
    <location>
        <begin position="377"/>
        <end position="397"/>
    </location>
</feature>
<feature type="transmembrane region" description="Helical" evidence="8">
    <location>
        <begin position="445"/>
        <end position="465"/>
    </location>
</feature>
<keyword evidence="2 7" id="KW-0813">Transport</keyword>
<keyword evidence="6 8" id="KW-0472">Membrane</keyword>